<evidence type="ECO:0000313" key="3">
    <source>
        <dbReference type="Proteomes" id="UP001219355"/>
    </source>
</evidence>
<accession>A0AAF0II25</accession>
<evidence type="ECO:0000313" key="2">
    <source>
        <dbReference type="EMBL" id="WEW55439.1"/>
    </source>
</evidence>
<feature type="compositionally biased region" description="Acidic residues" evidence="1">
    <location>
        <begin position="467"/>
        <end position="479"/>
    </location>
</feature>
<feature type="compositionally biased region" description="Pro residues" evidence="1">
    <location>
        <begin position="617"/>
        <end position="626"/>
    </location>
</feature>
<dbReference type="Proteomes" id="UP001219355">
    <property type="component" value="Chromosome 1"/>
</dbReference>
<dbReference type="GO" id="GO:0035658">
    <property type="term" value="C:Mon1-Ccz1 complex"/>
    <property type="evidence" value="ECO:0007669"/>
    <property type="project" value="InterPro"/>
</dbReference>
<dbReference type="EMBL" id="CP120627">
    <property type="protein sequence ID" value="WEW55439.1"/>
    <property type="molecule type" value="Genomic_DNA"/>
</dbReference>
<feature type="region of interest" description="Disordered" evidence="1">
    <location>
        <begin position="609"/>
        <end position="629"/>
    </location>
</feature>
<feature type="compositionally biased region" description="Basic and acidic residues" evidence="1">
    <location>
        <begin position="60"/>
        <end position="69"/>
    </location>
</feature>
<protein>
    <recommendedName>
        <fullName evidence="4">CCZ1/INTU/HSP4 first Longin domain-containing protein</fullName>
    </recommendedName>
</protein>
<feature type="compositionally biased region" description="Basic and acidic residues" evidence="1">
    <location>
        <begin position="427"/>
        <end position="436"/>
    </location>
</feature>
<feature type="compositionally biased region" description="Polar residues" evidence="1">
    <location>
        <begin position="382"/>
        <end position="391"/>
    </location>
</feature>
<gene>
    <name evidence="2" type="ORF">PRK78_000870</name>
</gene>
<feature type="compositionally biased region" description="Polar residues" evidence="1">
    <location>
        <begin position="317"/>
        <end position="329"/>
    </location>
</feature>
<feature type="region of interest" description="Disordered" evidence="1">
    <location>
        <begin position="678"/>
        <end position="699"/>
    </location>
</feature>
<keyword evidence="3" id="KW-1185">Reference proteome</keyword>
<evidence type="ECO:0008006" key="4">
    <source>
        <dbReference type="Google" id="ProtNLM"/>
    </source>
</evidence>
<feature type="region of interest" description="Disordered" evidence="1">
    <location>
        <begin position="46"/>
        <end position="69"/>
    </location>
</feature>
<dbReference type="InterPro" id="IPR013176">
    <property type="entry name" value="Ccz1"/>
</dbReference>
<dbReference type="PANTHER" id="PTHR13056:SF0">
    <property type="entry name" value="VACUOLAR FUSION PROTEIN CCZ1 HOMOLOG-RELATED"/>
    <property type="match status" value="1"/>
</dbReference>
<feature type="region of interest" description="Disordered" evidence="1">
    <location>
        <begin position="427"/>
        <end position="499"/>
    </location>
</feature>
<evidence type="ECO:0000256" key="1">
    <source>
        <dbReference type="SAM" id="MobiDB-lite"/>
    </source>
</evidence>
<sequence>MPPNGPAAVVPAHLAFLAIYNPSLGATDETLHNQIVYYYSKSSRARASRRGQPRSGNAGEESKHEDENERLRQIGLAQGMRIDLTRLTSETPISTASLKSASASTPWVEYSSREVSPPYLLLQQLHRAHSIFLLHHARSLDSLYSDLPRERFFDILDRFWTRFVLNWDILLHGNPAVDILNGIKLFGNGELGIGVGEEEWGSGEREVLEGFISRTEGLVDMILSRFGDPVTLSETEITANKQTSNADLISDKHSWLGCGTCPSTSDGVLFSGIGKIAPSSLASVSQWMEWIYRYGEGAYGIREDPRSERRRKKRRNFSSVSGVRSQGSELKSHPRSKSVSENHVSRRSLSPGIPPPLVVSPDSLSTKSEPGQHSIERAKSPEASSGSPLSGTDTFMKMITLGYGSIWGGSSNNPLTHPRVNMLRFGMHDTSDRDTSPSDAPSTERGGLRPQMNESSGRFIIGLRDDLENEDSDEDENNNEEDKGRSNKTRQNQRPAGVREVHISSRTLDVNVVESGTNVSKRVRVVVYLHQPFMFAFLLEPETPSLSSPSFYRSIHHQIGPLQKPLLSSTCPSKASQRLANCSSYHSFKNNEAPPEQIYDVVSDPSNGTIRASLPNIPEPGAPPSGPNSWSRLDALNVHTQIINTLIETRHRPSEIERTCKTNRGWWVLWMRLRDSATRPHSRHVQDSSDDARKSAPSSPKIALREAFLVRRSSDYVAAGQGSRKGFFQSISGSSGDTQGGWTAPGKLAEGIGFDAKRYIEALLSLNQ</sequence>
<reference evidence="2" key="1">
    <citation type="submission" date="2023-03" db="EMBL/GenBank/DDBJ databases">
        <title>Emydomyces testavorans Genome Sequence.</title>
        <authorList>
            <person name="Hoyer L."/>
        </authorList>
    </citation>
    <scope>NUCLEOTIDE SEQUENCE</scope>
    <source>
        <strain evidence="2">16-2883</strain>
    </source>
</reference>
<feature type="region of interest" description="Disordered" evidence="1">
    <location>
        <begin position="304"/>
        <end position="391"/>
    </location>
</feature>
<dbReference type="AlphaFoldDB" id="A0AAF0II25"/>
<proteinExistence type="predicted"/>
<feature type="compositionally biased region" description="Basic and acidic residues" evidence="1">
    <location>
        <begin position="678"/>
        <end position="694"/>
    </location>
</feature>
<organism evidence="2 3">
    <name type="scientific">Emydomyces testavorans</name>
    <dbReference type="NCBI Taxonomy" id="2070801"/>
    <lineage>
        <taxon>Eukaryota</taxon>
        <taxon>Fungi</taxon>
        <taxon>Dikarya</taxon>
        <taxon>Ascomycota</taxon>
        <taxon>Pezizomycotina</taxon>
        <taxon>Eurotiomycetes</taxon>
        <taxon>Eurotiomycetidae</taxon>
        <taxon>Onygenales</taxon>
        <taxon>Nannizziopsiaceae</taxon>
        <taxon>Emydomyces</taxon>
    </lineage>
</organism>
<dbReference type="PANTHER" id="PTHR13056">
    <property type="entry name" value="VACUOLAR FUSION PROTEIN CCZ1 HOMOLOG-RELATED"/>
    <property type="match status" value="1"/>
</dbReference>
<name>A0AAF0II25_9EURO</name>
<dbReference type="GO" id="GO:0016192">
    <property type="term" value="P:vesicle-mediated transport"/>
    <property type="evidence" value="ECO:0007669"/>
    <property type="project" value="InterPro"/>
</dbReference>